<reference evidence="3 4" key="1">
    <citation type="submission" date="2020-08" db="EMBL/GenBank/DDBJ databases">
        <title>Genomic Encyclopedia of Type Strains, Phase IV (KMG-IV): sequencing the most valuable type-strain genomes for metagenomic binning, comparative biology and taxonomic classification.</title>
        <authorList>
            <person name="Goeker M."/>
        </authorList>
    </citation>
    <scope>NUCLEOTIDE SEQUENCE [LARGE SCALE GENOMIC DNA]</scope>
    <source>
        <strain evidence="3 4">DSM 16268</strain>
    </source>
</reference>
<dbReference type="InterPro" id="IPR051807">
    <property type="entry name" value="Sec-metab_biosynth-assoc"/>
</dbReference>
<evidence type="ECO:0000256" key="1">
    <source>
        <dbReference type="ARBA" id="ARBA00007689"/>
    </source>
</evidence>
<comment type="caution">
    <text evidence="3">The sequence shown here is derived from an EMBL/GenBank/DDBJ whole genome shotgun (WGS) entry which is preliminary data.</text>
</comment>
<protein>
    <recommendedName>
        <fullName evidence="2">YCII-related domain-containing protein</fullName>
    </recommendedName>
</protein>
<feature type="domain" description="YCII-related" evidence="2">
    <location>
        <begin position="1"/>
        <end position="86"/>
    </location>
</feature>
<dbReference type="EMBL" id="JACHOO010000005">
    <property type="protein sequence ID" value="MBB5753471.1"/>
    <property type="molecule type" value="Genomic_DNA"/>
</dbReference>
<dbReference type="InterPro" id="IPR011008">
    <property type="entry name" value="Dimeric_a/b-barrel"/>
</dbReference>
<evidence type="ECO:0000259" key="2">
    <source>
        <dbReference type="Pfam" id="PF03795"/>
    </source>
</evidence>
<evidence type="ECO:0000313" key="3">
    <source>
        <dbReference type="EMBL" id="MBB5753471.1"/>
    </source>
</evidence>
<evidence type="ECO:0000313" key="4">
    <source>
        <dbReference type="Proteomes" id="UP000523821"/>
    </source>
</evidence>
<sequence>MHFVALCEDKPNGLSLRTEVRPVHLDYLKTVPIRIAGPFLAEDGETMVGTLYVIEADSLAEAQKIVDEDPFTKAGLFSSVTVRPWRWGIGKPA</sequence>
<organism evidence="3 4">
    <name type="scientific">Prosthecomicrobium pneumaticum</name>
    <dbReference type="NCBI Taxonomy" id="81895"/>
    <lineage>
        <taxon>Bacteria</taxon>
        <taxon>Pseudomonadati</taxon>
        <taxon>Pseudomonadota</taxon>
        <taxon>Alphaproteobacteria</taxon>
        <taxon>Hyphomicrobiales</taxon>
        <taxon>Kaistiaceae</taxon>
        <taxon>Prosthecomicrobium</taxon>
    </lineage>
</organism>
<accession>A0A7W9L2G5</accession>
<comment type="similarity">
    <text evidence="1">Belongs to the YciI family.</text>
</comment>
<dbReference type="Proteomes" id="UP000523821">
    <property type="component" value="Unassembled WGS sequence"/>
</dbReference>
<dbReference type="AlphaFoldDB" id="A0A7W9L2G5"/>
<gene>
    <name evidence="3" type="ORF">GGQ63_002541</name>
</gene>
<dbReference type="SUPFAM" id="SSF54909">
    <property type="entry name" value="Dimeric alpha+beta barrel"/>
    <property type="match status" value="1"/>
</dbReference>
<proteinExistence type="inferred from homology"/>
<dbReference type="Pfam" id="PF03795">
    <property type="entry name" value="YCII"/>
    <property type="match status" value="1"/>
</dbReference>
<dbReference type="RefSeq" id="WP_183856354.1">
    <property type="nucleotide sequence ID" value="NZ_JACHOO010000005.1"/>
</dbReference>
<dbReference type="PANTHER" id="PTHR33606">
    <property type="entry name" value="PROTEIN YCII"/>
    <property type="match status" value="1"/>
</dbReference>
<dbReference type="Gene3D" id="3.30.70.1060">
    <property type="entry name" value="Dimeric alpha+beta barrel"/>
    <property type="match status" value="1"/>
</dbReference>
<dbReference type="InterPro" id="IPR005545">
    <property type="entry name" value="YCII"/>
</dbReference>
<name>A0A7W9L2G5_9HYPH</name>
<keyword evidence="4" id="KW-1185">Reference proteome</keyword>
<dbReference type="PANTHER" id="PTHR33606:SF3">
    <property type="entry name" value="PROTEIN YCII"/>
    <property type="match status" value="1"/>
</dbReference>